<dbReference type="OrthoDB" id="5447244at2"/>
<dbReference type="AlphaFoldDB" id="A0A1X7EKA7"/>
<gene>
    <name evidence="1" type="ORF">SAMN06295933_3077</name>
</gene>
<dbReference type="Proteomes" id="UP000192906">
    <property type="component" value="Unassembled WGS sequence"/>
</dbReference>
<reference evidence="2" key="1">
    <citation type="submission" date="2017-04" db="EMBL/GenBank/DDBJ databases">
        <authorList>
            <person name="Varghese N."/>
            <person name="Submissions S."/>
        </authorList>
    </citation>
    <scope>NUCLEOTIDE SEQUENCE [LARGE SCALE GENOMIC DNA]</scope>
    <source>
        <strain evidence="2">K3S</strain>
    </source>
</reference>
<dbReference type="RefSeq" id="WP_085103787.1">
    <property type="nucleotide sequence ID" value="NZ_FWZU01000005.1"/>
</dbReference>
<dbReference type="STRING" id="1519643.SAMN06295933_3077"/>
<accession>A0A1X7EKA7</accession>
<protein>
    <submittedName>
        <fullName evidence="1">Uncharacterized protein</fullName>
    </submittedName>
</protein>
<sequence length="431" mass="49696">MRKIDYKKLFNEYDIALLFKNNLSSITSQVESINGKDFLNIPANKTVARLVAENSLNELKLYGHFIKAQRPVKYRKDAPNAPSQVSEGKRSLNFSDVSKIRIEIPFSGDERLWLLRPSTFNEEGSLAFGIENGRLIKDYSQHQHIELDLIKTEFMSDLRKIKKHLHWQNLDIQQYTNELQETVEEAVTQRIAKLHQLAILSKRSMISMKSRDGSADFSPINTRQRLIPLPLTNSAADSDHTISKEDFIKIIRVIRHTGSSCERTPHVFKVHNDNELRDIIISTLNTQFEDSTGKDIFLKEGKTTITVSQGGKSVVTGICKIWSSEARFIETVDKLLQHDSWHDSKAILVIFNKNNSVFSEILNAALHIITSHRNFISLDEILGDNEWHFTMQSEYDKSYRINLRVIVFNIYAENSNPVLRLTEQEMDFFKI</sequence>
<evidence type="ECO:0000313" key="1">
    <source>
        <dbReference type="EMBL" id="SMF35406.1"/>
    </source>
</evidence>
<name>A0A1X7EKA7_9BACT</name>
<organism evidence="1 2">
    <name type="scientific">Desulfovibrio gilichinskyi</name>
    <dbReference type="NCBI Taxonomy" id="1519643"/>
    <lineage>
        <taxon>Bacteria</taxon>
        <taxon>Pseudomonadati</taxon>
        <taxon>Thermodesulfobacteriota</taxon>
        <taxon>Desulfovibrionia</taxon>
        <taxon>Desulfovibrionales</taxon>
        <taxon>Desulfovibrionaceae</taxon>
        <taxon>Desulfovibrio</taxon>
    </lineage>
</organism>
<evidence type="ECO:0000313" key="2">
    <source>
        <dbReference type="Proteomes" id="UP000192906"/>
    </source>
</evidence>
<keyword evidence="2" id="KW-1185">Reference proteome</keyword>
<dbReference type="EMBL" id="FWZU01000005">
    <property type="protein sequence ID" value="SMF35406.1"/>
    <property type="molecule type" value="Genomic_DNA"/>
</dbReference>
<proteinExistence type="predicted"/>